<dbReference type="EMBL" id="JACMSC010000017">
    <property type="protein sequence ID" value="KAG6477821.1"/>
    <property type="molecule type" value="Genomic_DNA"/>
</dbReference>
<accession>A0A8J5K9L7</accession>
<keyword evidence="2" id="KW-1185">Reference proteome</keyword>
<name>A0A8J5K9L7_ZINOF</name>
<reference evidence="1 2" key="1">
    <citation type="submission" date="2020-08" db="EMBL/GenBank/DDBJ databases">
        <title>Plant Genome Project.</title>
        <authorList>
            <person name="Zhang R.-G."/>
        </authorList>
    </citation>
    <scope>NUCLEOTIDE SEQUENCE [LARGE SCALE GENOMIC DNA]</scope>
    <source>
        <tissue evidence="1">Rhizome</tissue>
    </source>
</reference>
<dbReference type="AlphaFoldDB" id="A0A8J5K9L7"/>
<protein>
    <submittedName>
        <fullName evidence="1">Uncharacterized protein</fullName>
    </submittedName>
</protein>
<organism evidence="1 2">
    <name type="scientific">Zingiber officinale</name>
    <name type="common">Ginger</name>
    <name type="synonym">Amomum zingiber</name>
    <dbReference type="NCBI Taxonomy" id="94328"/>
    <lineage>
        <taxon>Eukaryota</taxon>
        <taxon>Viridiplantae</taxon>
        <taxon>Streptophyta</taxon>
        <taxon>Embryophyta</taxon>
        <taxon>Tracheophyta</taxon>
        <taxon>Spermatophyta</taxon>
        <taxon>Magnoliopsida</taxon>
        <taxon>Liliopsida</taxon>
        <taxon>Zingiberales</taxon>
        <taxon>Zingiberaceae</taxon>
        <taxon>Zingiber</taxon>
    </lineage>
</organism>
<proteinExistence type="predicted"/>
<sequence>MHHIESLVKSFRGYRVTISSVLTLAKLVHGVEKVEEIFLSNHLLLQYSSSFSLLSHCSAPNSSLCQPERRCGQFNDGALLSGGGRGVEAEGARRRAGVVPATVHGQVRRLRAVRPGARGGAAGVVAGDHRVLPGGVAVQVRQQALHALTLLPRL</sequence>
<gene>
    <name evidence="1" type="ORF">ZIOFF_061253</name>
</gene>
<evidence type="ECO:0000313" key="2">
    <source>
        <dbReference type="Proteomes" id="UP000734854"/>
    </source>
</evidence>
<dbReference type="Proteomes" id="UP000734854">
    <property type="component" value="Unassembled WGS sequence"/>
</dbReference>
<comment type="caution">
    <text evidence="1">The sequence shown here is derived from an EMBL/GenBank/DDBJ whole genome shotgun (WGS) entry which is preliminary data.</text>
</comment>
<evidence type="ECO:0000313" key="1">
    <source>
        <dbReference type="EMBL" id="KAG6477821.1"/>
    </source>
</evidence>